<dbReference type="Proteomes" id="UP001515500">
    <property type="component" value="Chromosome 17"/>
</dbReference>
<organism evidence="14 15">
    <name type="scientific">Dioscorea cayennensis subsp. rotundata</name>
    <name type="common">White Guinea yam</name>
    <name type="synonym">Dioscorea rotundata</name>
    <dbReference type="NCBI Taxonomy" id="55577"/>
    <lineage>
        <taxon>Eukaryota</taxon>
        <taxon>Viridiplantae</taxon>
        <taxon>Streptophyta</taxon>
        <taxon>Embryophyta</taxon>
        <taxon>Tracheophyta</taxon>
        <taxon>Spermatophyta</taxon>
        <taxon>Magnoliopsida</taxon>
        <taxon>Liliopsida</taxon>
        <taxon>Dioscoreales</taxon>
        <taxon>Dioscoreaceae</taxon>
        <taxon>Dioscorea</taxon>
    </lineage>
</organism>
<keyword evidence="5" id="KW-0677">Repeat</keyword>
<keyword evidence="14" id="KW-1185">Reference proteome</keyword>
<evidence type="ECO:0000256" key="2">
    <source>
        <dbReference type="ARBA" id="ARBA00022614"/>
    </source>
</evidence>
<dbReference type="GO" id="GO:0005524">
    <property type="term" value="F:ATP binding"/>
    <property type="evidence" value="ECO:0007669"/>
    <property type="project" value="InterPro"/>
</dbReference>
<evidence type="ECO:0000313" key="14">
    <source>
        <dbReference type="Proteomes" id="UP001515500"/>
    </source>
</evidence>
<keyword evidence="4 12" id="KW-0732">Signal</keyword>
<dbReference type="Gene3D" id="1.10.510.10">
    <property type="entry name" value="Transferase(Phosphotransferase) domain 1"/>
    <property type="match status" value="1"/>
</dbReference>
<dbReference type="PROSITE" id="PS51450">
    <property type="entry name" value="LRR"/>
    <property type="match status" value="1"/>
</dbReference>
<dbReference type="AlphaFoldDB" id="A0AB40CTN0"/>
<evidence type="ECO:0000256" key="4">
    <source>
        <dbReference type="ARBA" id="ARBA00022729"/>
    </source>
</evidence>
<dbReference type="InterPro" id="IPR001245">
    <property type="entry name" value="Ser-Thr/Tyr_kinase_cat_dom"/>
</dbReference>
<keyword evidence="2" id="KW-0433">Leucine-rich repeat</keyword>
<keyword evidence="8" id="KW-0675">Receptor</keyword>
<feature type="chain" id="PRO_5044195425" evidence="12">
    <location>
        <begin position="30"/>
        <end position="735"/>
    </location>
</feature>
<reference evidence="15" key="1">
    <citation type="submission" date="2025-08" db="UniProtKB">
        <authorList>
            <consortium name="RefSeq"/>
        </authorList>
    </citation>
    <scope>IDENTIFICATION</scope>
</reference>
<keyword evidence="3 11" id="KW-0812">Transmembrane</keyword>
<evidence type="ECO:0000256" key="11">
    <source>
        <dbReference type="SAM" id="Phobius"/>
    </source>
</evidence>
<keyword evidence="9" id="KW-0325">Glycoprotein</keyword>
<dbReference type="InterPro" id="IPR001611">
    <property type="entry name" value="Leu-rich_rpt"/>
</dbReference>
<evidence type="ECO:0000256" key="1">
    <source>
        <dbReference type="ARBA" id="ARBA00004479"/>
    </source>
</evidence>
<dbReference type="SUPFAM" id="SSF52058">
    <property type="entry name" value="L domain-like"/>
    <property type="match status" value="1"/>
</dbReference>
<evidence type="ECO:0000256" key="3">
    <source>
        <dbReference type="ARBA" id="ARBA00022692"/>
    </source>
</evidence>
<evidence type="ECO:0000256" key="10">
    <source>
        <dbReference type="SAM" id="MobiDB-lite"/>
    </source>
</evidence>
<keyword evidence="6 11" id="KW-1133">Transmembrane helix</keyword>
<name>A0AB40CTN0_DIOCR</name>
<dbReference type="PANTHER" id="PTHR48006:SF73">
    <property type="entry name" value="PROTEIN KINASE DOMAIN-CONTAINING PROTEIN"/>
    <property type="match status" value="1"/>
</dbReference>
<dbReference type="Pfam" id="PF13855">
    <property type="entry name" value="LRR_8"/>
    <property type="match status" value="1"/>
</dbReference>
<evidence type="ECO:0000256" key="7">
    <source>
        <dbReference type="ARBA" id="ARBA00023136"/>
    </source>
</evidence>
<protein>
    <submittedName>
        <fullName evidence="15">Probable LRR receptor-like serine/threonine-protein kinase At1g14390</fullName>
    </submittedName>
</protein>
<evidence type="ECO:0000259" key="13">
    <source>
        <dbReference type="PROSITE" id="PS50011"/>
    </source>
</evidence>
<dbReference type="FunFam" id="1.10.510.10:FF:000431">
    <property type="entry name" value="Putative inactive leucine-rich repeat receptor-like protein kinase"/>
    <property type="match status" value="1"/>
</dbReference>
<feature type="region of interest" description="Disordered" evidence="10">
    <location>
        <begin position="602"/>
        <end position="621"/>
    </location>
</feature>
<sequence length="735" mass="79953">MIPLSKLSPFTMLLHLLLLLLIYTSPSTSQDLSPSQSKTLLRLQRLLEFPSALSSLSSSSSFCYLPPSPSFSLSCSSGHLTSLSISGNNTSSFTLSSSFSSDSLFTTLTRFPSLTTLSLVSLGLWGPLPSKLHRLSNLKLLNLSSNHFSGSIPPQLSTMTSLQALILSHNSLNGTLPDLHPLSSITDLDLSNNLLGPDFPTFLSTNLVSLILSKNHFHASIPLQLQSLDKLQKLDLSSNLITGKIPPFLFSLPAIQYLDLSSNGLAGAFPVSLSCGAALAYVDVSNNLLTGTMPLCLRSNSSNLFVLNSGNCLIGVNPKNQHSGSYCNQGALAAILPPVEKNNTESKNNHLGLILGIVGGIIGGGMVIGLLLFVALRRIKPESFDKKLLPKSSPGLPTIQVSPRTPAETRHMSQAVRIGTIGLMPYRVFSLEELEEATNDFDPGHLIEESPQGKFYKGWHRDGSMIMIRCIKLKQKYSAQSLVQFTDTLSKLRHRHLVSILGHCIVSGQDNAGMTIFLVTEYVSNGTLRSHLIEWRKREMLKWPQRIAAVIGIARGIQFLQTVTVPGIFGNNLTIENILLDETLTAKISNYNLPALPKNKNNKIGSESPFGGASEGSELGSVEHGEKEDVYQLGLILLEIIVGKPTESRSELDTLKLQLQRSLSENPAKLRGMTDPTIRGTFAHDSLQTAVEVTLNCLANEPKERPSIDDVLWNLQYTVQVQDGWASSENLSTQS</sequence>
<dbReference type="PANTHER" id="PTHR48006">
    <property type="entry name" value="LEUCINE-RICH REPEAT-CONTAINING PROTEIN DDB_G0281931-RELATED"/>
    <property type="match status" value="1"/>
</dbReference>
<evidence type="ECO:0000256" key="5">
    <source>
        <dbReference type="ARBA" id="ARBA00022737"/>
    </source>
</evidence>
<accession>A0AB40CTN0</accession>
<feature type="transmembrane region" description="Helical" evidence="11">
    <location>
        <begin position="351"/>
        <end position="376"/>
    </location>
</feature>
<dbReference type="InterPro" id="IPR003591">
    <property type="entry name" value="Leu-rich_rpt_typical-subtyp"/>
</dbReference>
<dbReference type="GO" id="GO:0016020">
    <property type="term" value="C:membrane"/>
    <property type="evidence" value="ECO:0007669"/>
    <property type="project" value="UniProtKB-SubCell"/>
</dbReference>
<comment type="subcellular location">
    <subcellularLocation>
        <location evidence="1">Membrane</location>
        <topology evidence="1">Single-pass type I membrane protein</topology>
    </subcellularLocation>
</comment>
<keyword evidence="7 11" id="KW-0472">Membrane</keyword>
<feature type="signal peptide" evidence="12">
    <location>
        <begin position="1"/>
        <end position="29"/>
    </location>
</feature>
<dbReference type="InterPro" id="IPR051824">
    <property type="entry name" value="LRR_Rcpt-Like_S/T_Kinase"/>
</dbReference>
<evidence type="ECO:0000256" key="9">
    <source>
        <dbReference type="ARBA" id="ARBA00023180"/>
    </source>
</evidence>
<dbReference type="FunFam" id="3.80.10.10:FF:000380">
    <property type="entry name" value="Putative inactive leucine-rich repeat receptor-like protein kinase"/>
    <property type="match status" value="1"/>
</dbReference>
<dbReference type="RefSeq" id="XP_039143441.1">
    <property type="nucleotide sequence ID" value="XM_039287507.1"/>
</dbReference>
<dbReference type="InterPro" id="IPR011009">
    <property type="entry name" value="Kinase-like_dom_sf"/>
</dbReference>
<evidence type="ECO:0000256" key="8">
    <source>
        <dbReference type="ARBA" id="ARBA00023170"/>
    </source>
</evidence>
<dbReference type="GO" id="GO:0004672">
    <property type="term" value="F:protein kinase activity"/>
    <property type="evidence" value="ECO:0007669"/>
    <property type="project" value="InterPro"/>
</dbReference>
<dbReference type="Gene3D" id="3.80.10.10">
    <property type="entry name" value="Ribonuclease Inhibitor"/>
    <property type="match status" value="2"/>
</dbReference>
<evidence type="ECO:0000313" key="15">
    <source>
        <dbReference type="RefSeq" id="XP_039143441.1"/>
    </source>
</evidence>
<evidence type="ECO:0000256" key="12">
    <source>
        <dbReference type="SAM" id="SignalP"/>
    </source>
</evidence>
<proteinExistence type="predicted"/>
<gene>
    <name evidence="15" type="primary">LOC120280628</name>
</gene>
<dbReference type="InterPro" id="IPR032675">
    <property type="entry name" value="LRR_dom_sf"/>
</dbReference>
<feature type="domain" description="Protein kinase" evidence="13">
    <location>
        <begin position="441"/>
        <end position="718"/>
    </location>
</feature>
<evidence type="ECO:0000256" key="6">
    <source>
        <dbReference type="ARBA" id="ARBA00022989"/>
    </source>
</evidence>
<dbReference type="SUPFAM" id="SSF56112">
    <property type="entry name" value="Protein kinase-like (PK-like)"/>
    <property type="match status" value="1"/>
</dbReference>
<dbReference type="Pfam" id="PF07714">
    <property type="entry name" value="PK_Tyr_Ser-Thr"/>
    <property type="match status" value="1"/>
</dbReference>
<dbReference type="InterPro" id="IPR000719">
    <property type="entry name" value="Prot_kinase_dom"/>
</dbReference>
<dbReference type="Gene3D" id="3.30.200.20">
    <property type="entry name" value="Phosphorylase Kinase, domain 1"/>
    <property type="match status" value="1"/>
</dbReference>
<dbReference type="SMART" id="SM00369">
    <property type="entry name" value="LRR_TYP"/>
    <property type="match status" value="3"/>
</dbReference>
<dbReference type="Pfam" id="PF00560">
    <property type="entry name" value="LRR_1"/>
    <property type="match status" value="1"/>
</dbReference>
<dbReference type="GeneID" id="120280628"/>
<dbReference type="PROSITE" id="PS50011">
    <property type="entry name" value="PROTEIN_KINASE_DOM"/>
    <property type="match status" value="1"/>
</dbReference>